<comment type="caution">
    <text evidence="1">The sequence shown here is derived from an EMBL/GenBank/DDBJ whole genome shotgun (WGS) entry which is preliminary data.</text>
</comment>
<protein>
    <submittedName>
        <fullName evidence="1">Uncharacterized protein</fullName>
    </submittedName>
</protein>
<dbReference type="AlphaFoldDB" id="A0A4R4J349"/>
<evidence type="ECO:0000313" key="2">
    <source>
        <dbReference type="Proteomes" id="UP000295550"/>
    </source>
</evidence>
<evidence type="ECO:0000313" key="1">
    <source>
        <dbReference type="EMBL" id="TDB47918.1"/>
    </source>
</evidence>
<accession>A0A4R4J349</accession>
<name>A0A4R4J349_PHOLU</name>
<dbReference type="RefSeq" id="WP_132347058.1">
    <property type="nucleotide sequence ID" value="NZ_CAWOLF010000019.1"/>
</dbReference>
<reference evidence="1 2" key="1">
    <citation type="journal article" date="2019" name="Int. J. Syst. Evol. Microbiol.">
        <title>Photorhabdus khanii subsp. guanajuatensis subsp. nov., isolated from Heterorhabditis atacamensis, and Photorhabdus luminescens subsp. mexicana subsp. nov., isolated from Heterorhabditis mexicana entomopathogenic nematodes.</title>
        <authorList>
            <person name="Machado R.A.R."/>
            <person name="Bruno P."/>
            <person name="Arce C.C.M."/>
            <person name="Liechti N."/>
            <person name="Kohler A."/>
            <person name="Bernal J."/>
            <person name="Bruggmann R."/>
            <person name="Turlings T.C.J."/>
        </authorList>
    </citation>
    <scope>NUCLEOTIDE SEQUENCE [LARGE SCALE GENOMIC DNA]</scope>
    <source>
        <strain evidence="1 2">MEX47-22</strain>
    </source>
</reference>
<organism evidence="1 2">
    <name type="scientific">Photorhabdus luminescens subsp. mexicana</name>
    <dbReference type="NCBI Taxonomy" id="2100167"/>
    <lineage>
        <taxon>Bacteria</taxon>
        <taxon>Pseudomonadati</taxon>
        <taxon>Pseudomonadota</taxon>
        <taxon>Gammaproteobacteria</taxon>
        <taxon>Enterobacterales</taxon>
        <taxon>Morganellaceae</taxon>
        <taxon>Photorhabdus</taxon>
    </lineage>
</organism>
<sequence>MMNLICVKPFQPYRRPKFEDLRAFWLSLRIKLLEEFGYQVVIVGRCLSGKSYLFKQTFPGRIVSTIGERPLSTIDQPVKFELFGGYRNGLIAVDETEYFDEKSLHDEIFNLKRRGIVFAVQHVRSESNLRH</sequence>
<proteinExistence type="predicted"/>
<gene>
    <name evidence="1" type="ORF">C5468_17745</name>
</gene>
<dbReference type="EMBL" id="PUJX01000019">
    <property type="protein sequence ID" value="TDB47918.1"/>
    <property type="molecule type" value="Genomic_DNA"/>
</dbReference>
<dbReference type="Proteomes" id="UP000295550">
    <property type="component" value="Unassembled WGS sequence"/>
</dbReference>